<evidence type="ECO:0000256" key="1">
    <source>
        <dbReference type="SAM" id="MobiDB-lite"/>
    </source>
</evidence>
<dbReference type="Proteomes" id="UP000231879">
    <property type="component" value="Unassembled WGS sequence"/>
</dbReference>
<gene>
    <name evidence="2" type="ORF">CH367_16295</name>
</gene>
<reference evidence="2 3" key="1">
    <citation type="submission" date="2017-07" db="EMBL/GenBank/DDBJ databases">
        <title>Leptospira spp. isolated from tropical soils.</title>
        <authorList>
            <person name="Thibeaux R."/>
            <person name="Iraola G."/>
            <person name="Ferres I."/>
            <person name="Bierque E."/>
            <person name="Girault D."/>
            <person name="Soupe-Gilbert M.-E."/>
            <person name="Picardeau M."/>
            <person name="Goarant C."/>
        </authorList>
    </citation>
    <scope>NUCLEOTIDE SEQUENCE [LARGE SCALE GENOMIC DNA]</scope>
    <source>
        <strain evidence="2 3">FH4-C-A1</strain>
    </source>
</reference>
<feature type="region of interest" description="Disordered" evidence="1">
    <location>
        <begin position="1"/>
        <end position="30"/>
    </location>
</feature>
<proteinExistence type="predicted"/>
<name>A0ABX4NJD2_9LEPT</name>
<accession>A0ABX4NJD2</accession>
<sequence>MEKIESGSVKRHNQKNGEVKQNESVKKNERGRILEFPKTRIWNAEKIRKLCEKLFFQ</sequence>
<evidence type="ECO:0000313" key="2">
    <source>
        <dbReference type="EMBL" id="PJZ56399.1"/>
    </source>
</evidence>
<dbReference type="EMBL" id="NPDS01000007">
    <property type="protein sequence ID" value="PJZ56399.1"/>
    <property type="molecule type" value="Genomic_DNA"/>
</dbReference>
<comment type="caution">
    <text evidence="2">The sequence shown here is derived from an EMBL/GenBank/DDBJ whole genome shotgun (WGS) entry which is preliminary data.</text>
</comment>
<organism evidence="2 3">
    <name type="scientific">Leptospira barantonii</name>
    <dbReference type="NCBI Taxonomy" id="2023184"/>
    <lineage>
        <taxon>Bacteria</taxon>
        <taxon>Pseudomonadati</taxon>
        <taxon>Spirochaetota</taxon>
        <taxon>Spirochaetia</taxon>
        <taxon>Leptospirales</taxon>
        <taxon>Leptospiraceae</taxon>
        <taxon>Leptospira</taxon>
    </lineage>
</organism>
<evidence type="ECO:0000313" key="3">
    <source>
        <dbReference type="Proteomes" id="UP000231879"/>
    </source>
</evidence>
<feature type="compositionally biased region" description="Basic and acidic residues" evidence="1">
    <location>
        <begin position="15"/>
        <end position="30"/>
    </location>
</feature>
<protein>
    <submittedName>
        <fullName evidence="2">Uncharacterized protein</fullName>
    </submittedName>
</protein>
<keyword evidence="3" id="KW-1185">Reference proteome</keyword>